<dbReference type="Pfam" id="PF00144">
    <property type="entry name" value="Beta-lactamase"/>
    <property type="match status" value="1"/>
</dbReference>
<evidence type="ECO:0000313" key="4">
    <source>
        <dbReference type="Proteomes" id="UP000013782"/>
    </source>
</evidence>
<dbReference type="InterPro" id="IPR050789">
    <property type="entry name" value="Diverse_Enzym_Activities"/>
</dbReference>
<name>R2QS61_9ENTE</name>
<comment type="caution">
    <text evidence="3">The sequence shown here is derived from an EMBL/GenBank/DDBJ whole genome shotgun (WGS) entry which is preliminary data.</text>
</comment>
<feature type="domain" description="Beta-lactamase-related" evidence="2">
    <location>
        <begin position="7"/>
        <end position="323"/>
    </location>
</feature>
<dbReference type="PATRIC" id="fig|1158607.3.peg.722"/>
<gene>
    <name evidence="3" type="ORF">UAU_00718</name>
</gene>
<sequence length="343" mass="39460">MFPKTTKKLKEKMNQGVFPGAVYTFIEGEQEQTSVIGLAQIEPVQRPMQENAIFDVASLTKVICTTTVMLRLWERGKFDWDQPLQTLLPNFQDSHITLRHLLTHTSDIQTYIPNRDKLNAQELRSAYLILKSGELLGKQVKYTDAGTILLGFLLEHWYQKDVVDIFREEVLQPLEMTNSCFLPKVIDDRFVPTEKLTNGQILQGITHDPKARVLAKHAGNAGLFTNMQDLKKFTQMYLNFGRVNGKIYLHESTINFLLSDRTPSGKGERSIGWDLKVSSMDQETLLFHTGYTGTFMLVDPMKQSAFLFLSNRVHPQDYRSEYLRQRDDILATYLAERAALYQK</sequence>
<keyword evidence="1" id="KW-0378">Hydrolase</keyword>
<dbReference type="PANTHER" id="PTHR43283:SF11">
    <property type="entry name" value="BETA-LACTAMASE-RELATED DOMAIN-CONTAINING PROTEIN"/>
    <property type="match status" value="1"/>
</dbReference>
<dbReference type="STRING" id="160454.RV10_GL004653"/>
<dbReference type="SUPFAM" id="SSF56601">
    <property type="entry name" value="beta-lactamase/transpeptidase-like"/>
    <property type="match status" value="1"/>
</dbReference>
<dbReference type="eggNOG" id="COG1680">
    <property type="taxonomic scope" value="Bacteria"/>
</dbReference>
<dbReference type="InterPro" id="IPR012338">
    <property type="entry name" value="Beta-lactam/transpept-like"/>
</dbReference>
<dbReference type="Proteomes" id="UP000013782">
    <property type="component" value="Unassembled WGS sequence"/>
</dbReference>
<dbReference type="InterPro" id="IPR001466">
    <property type="entry name" value="Beta-lactam-related"/>
</dbReference>
<protein>
    <recommendedName>
        <fullName evidence="2">Beta-lactamase-related domain-containing protein</fullName>
    </recommendedName>
</protein>
<dbReference type="RefSeq" id="WP_010755779.1">
    <property type="nucleotide sequence ID" value="NZ_ASWD01000002.1"/>
</dbReference>
<dbReference type="OrthoDB" id="9803467at2"/>
<dbReference type="HOGENOM" id="CLU_020027_1_0_9"/>
<reference evidence="3 4" key="1">
    <citation type="submission" date="2013-02" db="EMBL/GenBank/DDBJ databases">
        <title>The Genome Sequence of Enterococcus pallens BAA-351.</title>
        <authorList>
            <consortium name="The Broad Institute Genome Sequencing Platform"/>
            <consortium name="The Broad Institute Genome Sequencing Center for Infectious Disease"/>
            <person name="Earl A.M."/>
            <person name="Gilmore M.S."/>
            <person name="Lebreton F."/>
            <person name="Walker B."/>
            <person name="Young S.K."/>
            <person name="Zeng Q."/>
            <person name="Gargeya S."/>
            <person name="Fitzgerald M."/>
            <person name="Haas B."/>
            <person name="Abouelleil A."/>
            <person name="Alvarado L."/>
            <person name="Arachchi H.M."/>
            <person name="Berlin A.M."/>
            <person name="Chapman S.B."/>
            <person name="Dewar J."/>
            <person name="Goldberg J."/>
            <person name="Griggs A."/>
            <person name="Gujja S."/>
            <person name="Hansen M."/>
            <person name="Howarth C."/>
            <person name="Imamovic A."/>
            <person name="Larimer J."/>
            <person name="McCowan C."/>
            <person name="Murphy C."/>
            <person name="Neiman D."/>
            <person name="Pearson M."/>
            <person name="Priest M."/>
            <person name="Roberts A."/>
            <person name="Saif S."/>
            <person name="Shea T."/>
            <person name="Sisk P."/>
            <person name="Sykes S."/>
            <person name="Wortman J."/>
            <person name="Nusbaum C."/>
            <person name="Birren B."/>
        </authorList>
    </citation>
    <scope>NUCLEOTIDE SEQUENCE [LARGE SCALE GENOMIC DNA]</scope>
    <source>
        <strain evidence="3 4">ATCC BAA-351</strain>
    </source>
</reference>
<accession>R2QS61</accession>
<proteinExistence type="predicted"/>
<evidence type="ECO:0000259" key="2">
    <source>
        <dbReference type="Pfam" id="PF00144"/>
    </source>
</evidence>
<keyword evidence="4" id="KW-1185">Reference proteome</keyword>
<evidence type="ECO:0000313" key="3">
    <source>
        <dbReference type="EMBL" id="EOH98048.1"/>
    </source>
</evidence>
<organism evidence="3 4">
    <name type="scientific">Enterococcus pallens ATCC BAA-351</name>
    <dbReference type="NCBI Taxonomy" id="1158607"/>
    <lineage>
        <taxon>Bacteria</taxon>
        <taxon>Bacillati</taxon>
        <taxon>Bacillota</taxon>
        <taxon>Bacilli</taxon>
        <taxon>Lactobacillales</taxon>
        <taxon>Enterococcaceae</taxon>
        <taxon>Enterococcus</taxon>
    </lineage>
</organism>
<evidence type="ECO:0000256" key="1">
    <source>
        <dbReference type="ARBA" id="ARBA00022801"/>
    </source>
</evidence>
<dbReference type="EMBL" id="AJAQ01000001">
    <property type="protein sequence ID" value="EOH98048.1"/>
    <property type="molecule type" value="Genomic_DNA"/>
</dbReference>
<dbReference type="AlphaFoldDB" id="R2QS61"/>
<dbReference type="GO" id="GO:0016787">
    <property type="term" value="F:hydrolase activity"/>
    <property type="evidence" value="ECO:0007669"/>
    <property type="project" value="UniProtKB-KW"/>
</dbReference>
<dbReference type="PANTHER" id="PTHR43283">
    <property type="entry name" value="BETA-LACTAMASE-RELATED"/>
    <property type="match status" value="1"/>
</dbReference>
<dbReference type="Gene3D" id="3.40.710.10">
    <property type="entry name" value="DD-peptidase/beta-lactamase superfamily"/>
    <property type="match status" value="1"/>
</dbReference>